<evidence type="ECO:0000256" key="1">
    <source>
        <dbReference type="SAM" id="MobiDB-lite"/>
    </source>
</evidence>
<evidence type="ECO:0000313" key="6">
    <source>
        <dbReference type="Proteomes" id="UP000199251"/>
    </source>
</evidence>
<feature type="transmembrane region" description="Helical" evidence="2">
    <location>
        <begin position="12"/>
        <end position="31"/>
    </location>
</feature>
<evidence type="ECO:0000259" key="4">
    <source>
        <dbReference type="Pfam" id="PF11887"/>
    </source>
</evidence>
<gene>
    <name evidence="5" type="ORF">BN1232_04140</name>
</gene>
<dbReference type="OrthoDB" id="3460188at2"/>
<dbReference type="RefSeq" id="WP_090604557.1">
    <property type="nucleotide sequence ID" value="NZ_CTEE01000001.1"/>
</dbReference>
<keyword evidence="2" id="KW-0812">Transmembrane</keyword>
<evidence type="ECO:0000313" key="5">
    <source>
        <dbReference type="EMBL" id="CQD18182.1"/>
    </source>
</evidence>
<dbReference type="GO" id="GO:0005576">
    <property type="term" value="C:extracellular region"/>
    <property type="evidence" value="ECO:0007669"/>
    <property type="project" value="TreeGrafter"/>
</dbReference>
<dbReference type="NCBIfam" id="TIGR00996">
    <property type="entry name" value="Mtu_fam_mce"/>
    <property type="match status" value="1"/>
</dbReference>
<proteinExistence type="predicted"/>
<feature type="region of interest" description="Disordered" evidence="1">
    <location>
        <begin position="391"/>
        <end position="470"/>
    </location>
</feature>
<organism evidence="5 6">
    <name type="scientific">Mycobacterium lentiflavum</name>
    <dbReference type="NCBI Taxonomy" id="141349"/>
    <lineage>
        <taxon>Bacteria</taxon>
        <taxon>Bacillati</taxon>
        <taxon>Actinomycetota</taxon>
        <taxon>Actinomycetes</taxon>
        <taxon>Mycobacteriales</taxon>
        <taxon>Mycobacteriaceae</taxon>
        <taxon>Mycobacterium</taxon>
        <taxon>Mycobacterium simiae complex</taxon>
    </lineage>
</organism>
<evidence type="ECO:0000259" key="3">
    <source>
        <dbReference type="Pfam" id="PF02470"/>
    </source>
</evidence>
<dbReference type="STRING" id="141349.BN1232_04140"/>
<sequence length="470" mass="50064">MKKTRKPHPGWYALILVMSLIAAVPLCVMAFKRDFVDYANVTLVSDRAGLVMDVNAVVKYRGVEVGRVSSIDPNNGATLGLELNPDQLRYIPANVEAQISSPTVFGAKYVDLRPPPDPSRKRLASGAVLTTNKVSIESNSVLRDLVNVLNQIDPAKINAVVAALAEGFRGKGEAIGQAITDFNQVLMEVNPRSELLRADWRAFGGFSDAYAGAAQSLVTVLDSGGDVGATLNRQSKDLDFALVTLTGLGTSGNKLFTQTNTDNLNHLVEVLEPTTRLLMKYNPELTCTFLGAKLVMDRGYADAFTFNGRSFIADAGLLFGDDAYRYPENLPVVDIKGGPGGTPSCGSLPDVEKNFPQRYLITNSGFGPGMDVRPNPGIGFPGYVNYAPATRGTPLPPTMKDQGPPAPGPVPYPGAPPYGAQRYAPDGTPLFPFLPPAPPAGRPKDPGMGKPPAGSEPFVPPYPGTPAKPR</sequence>
<dbReference type="InterPro" id="IPR024516">
    <property type="entry name" value="Mce_C"/>
</dbReference>
<dbReference type="AlphaFoldDB" id="A0A0E4H0E3"/>
<dbReference type="Proteomes" id="UP000199251">
    <property type="component" value="Unassembled WGS sequence"/>
</dbReference>
<name>A0A0E4H0E3_MYCLN</name>
<dbReference type="Pfam" id="PF02470">
    <property type="entry name" value="MlaD"/>
    <property type="match status" value="1"/>
</dbReference>
<keyword evidence="2" id="KW-0472">Membrane</keyword>
<feature type="compositionally biased region" description="Pro residues" evidence="1">
    <location>
        <begin position="432"/>
        <end position="441"/>
    </location>
</feature>
<feature type="domain" description="Mammalian cell entry C-terminal" evidence="4">
    <location>
        <begin position="119"/>
        <end position="339"/>
    </location>
</feature>
<feature type="compositionally biased region" description="Pro residues" evidence="1">
    <location>
        <begin position="458"/>
        <end position="470"/>
    </location>
</feature>
<keyword evidence="2" id="KW-1133">Transmembrane helix</keyword>
<feature type="compositionally biased region" description="Pro residues" evidence="1">
    <location>
        <begin position="404"/>
        <end position="416"/>
    </location>
</feature>
<dbReference type="InterPro" id="IPR003399">
    <property type="entry name" value="Mce/MlaD"/>
</dbReference>
<evidence type="ECO:0000256" key="2">
    <source>
        <dbReference type="SAM" id="Phobius"/>
    </source>
</evidence>
<dbReference type="Pfam" id="PF11887">
    <property type="entry name" value="Mce4_CUP1"/>
    <property type="match status" value="1"/>
</dbReference>
<dbReference type="InterPro" id="IPR052336">
    <property type="entry name" value="MlaD_Phospholipid_Transporter"/>
</dbReference>
<dbReference type="GO" id="GO:0051701">
    <property type="term" value="P:biological process involved in interaction with host"/>
    <property type="evidence" value="ECO:0007669"/>
    <property type="project" value="TreeGrafter"/>
</dbReference>
<dbReference type="EMBL" id="CTEE01000001">
    <property type="protein sequence ID" value="CQD18182.1"/>
    <property type="molecule type" value="Genomic_DNA"/>
</dbReference>
<accession>A0A0E4H0E3</accession>
<dbReference type="PANTHER" id="PTHR33371">
    <property type="entry name" value="INTERMEMBRANE PHOSPHOLIPID TRANSPORT SYSTEM BINDING PROTEIN MLAD-RELATED"/>
    <property type="match status" value="1"/>
</dbReference>
<feature type="compositionally biased region" description="Low complexity" evidence="1">
    <location>
        <begin position="417"/>
        <end position="431"/>
    </location>
</feature>
<protein>
    <submittedName>
        <fullName evidence="5">Virulence factor Mce family protein</fullName>
    </submittedName>
</protein>
<dbReference type="PANTHER" id="PTHR33371:SF19">
    <property type="entry name" value="MCE-FAMILY PROTEIN MCE4A"/>
    <property type="match status" value="1"/>
</dbReference>
<reference evidence="5 6" key="1">
    <citation type="submission" date="2015-03" db="EMBL/GenBank/DDBJ databases">
        <authorList>
            <person name="Urmite Genomes"/>
        </authorList>
    </citation>
    <scope>NUCLEOTIDE SEQUENCE [LARGE SCALE GENOMIC DNA]</scope>
    <source>
        <strain evidence="5 6">CSUR P1491</strain>
    </source>
</reference>
<feature type="domain" description="Mce/MlaD" evidence="3">
    <location>
        <begin position="40"/>
        <end position="115"/>
    </location>
</feature>
<dbReference type="InterPro" id="IPR005693">
    <property type="entry name" value="Mce"/>
</dbReference>